<feature type="compositionally biased region" description="Polar residues" evidence="1">
    <location>
        <begin position="11"/>
        <end position="26"/>
    </location>
</feature>
<proteinExistence type="predicted"/>
<dbReference type="Proteomes" id="UP001162480">
    <property type="component" value="Chromosome 3"/>
</dbReference>
<reference evidence="2" key="1">
    <citation type="submission" date="2023-08" db="EMBL/GenBank/DDBJ databases">
        <authorList>
            <person name="Alioto T."/>
            <person name="Alioto T."/>
            <person name="Gomez Garrido J."/>
        </authorList>
    </citation>
    <scope>NUCLEOTIDE SEQUENCE</scope>
</reference>
<organism evidence="2 3">
    <name type="scientific">Octopus vulgaris</name>
    <name type="common">Common octopus</name>
    <dbReference type="NCBI Taxonomy" id="6645"/>
    <lineage>
        <taxon>Eukaryota</taxon>
        <taxon>Metazoa</taxon>
        <taxon>Spiralia</taxon>
        <taxon>Lophotrochozoa</taxon>
        <taxon>Mollusca</taxon>
        <taxon>Cephalopoda</taxon>
        <taxon>Coleoidea</taxon>
        <taxon>Octopodiformes</taxon>
        <taxon>Octopoda</taxon>
        <taxon>Incirrata</taxon>
        <taxon>Octopodidae</taxon>
        <taxon>Octopus</taxon>
    </lineage>
</organism>
<evidence type="ECO:0000256" key="1">
    <source>
        <dbReference type="SAM" id="MobiDB-lite"/>
    </source>
</evidence>
<feature type="region of interest" description="Disordered" evidence="1">
    <location>
        <begin position="1"/>
        <end position="26"/>
    </location>
</feature>
<protein>
    <submittedName>
        <fullName evidence="2">Uncharacterized protein</fullName>
    </submittedName>
</protein>
<dbReference type="EMBL" id="OX597816">
    <property type="protein sequence ID" value="CAI9719601.1"/>
    <property type="molecule type" value="Genomic_DNA"/>
</dbReference>
<sequence length="111" mass="12370">MHFEELYRVDPSSSDHNTTTPSALMTNKPVNCDLLPKLEVHTVGNQVKSRNAAGACGIRGGMIKKDGLQQLGCYYALTPHVKYEENPEVHNSKRSIYFQPSINNVSTDLHN</sequence>
<evidence type="ECO:0000313" key="3">
    <source>
        <dbReference type="Proteomes" id="UP001162480"/>
    </source>
</evidence>
<accession>A0AA36EZ39</accession>
<gene>
    <name evidence="2" type="ORF">OCTVUL_1B021521</name>
</gene>
<keyword evidence="3" id="KW-1185">Reference proteome</keyword>
<evidence type="ECO:0000313" key="2">
    <source>
        <dbReference type="EMBL" id="CAI9719601.1"/>
    </source>
</evidence>
<name>A0AA36EZ39_OCTVU</name>
<dbReference type="AlphaFoldDB" id="A0AA36EZ39"/>